<dbReference type="Proteomes" id="UP000236649">
    <property type="component" value="Chromosome 3"/>
</dbReference>
<gene>
    <name evidence="1" type="ORF">C2L64_40550</name>
    <name evidence="2" type="ORF">WQE_07467</name>
</gene>
<dbReference type="RefSeq" id="WP_007579275.1">
    <property type="nucleotide sequence ID" value="NZ_AKAU01000054.1"/>
</dbReference>
<protein>
    <submittedName>
        <fullName evidence="1">Uncharacterized protein</fullName>
    </submittedName>
</protein>
<proteinExistence type="predicted"/>
<sequence length="85" mass="9390">MPTPTRCLVFTFSIYFASAIPSTPMLGDLRRSRQRCSRSSVGLFENVEIGKENGSARIINNISETARRLREAVMIAAPEIGTLTD</sequence>
<accession>A0AAN1JIG4</accession>
<dbReference type="KEGG" id="phs:C2L64_40550"/>
<dbReference type="GeneID" id="55534593"/>
<evidence type="ECO:0000313" key="3">
    <source>
        <dbReference type="Proteomes" id="UP000004980"/>
    </source>
</evidence>
<organism evidence="1 4">
    <name type="scientific">Paraburkholderia hospita</name>
    <dbReference type="NCBI Taxonomy" id="169430"/>
    <lineage>
        <taxon>Bacteria</taxon>
        <taxon>Pseudomonadati</taxon>
        <taxon>Pseudomonadota</taxon>
        <taxon>Betaproteobacteria</taxon>
        <taxon>Burkholderiales</taxon>
        <taxon>Burkholderiaceae</taxon>
        <taxon>Paraburkholderia</taxon>
    </lineage>
</organism>
<dbReference type="Proteomes" id="UP000004980">
    <property type="component" value="Unassembled WGS sequence"/>
</dbReference>
<dbReference type="EMBL" id="AKAU01000054">
    <property type="protein sequence ID" value="EIN01629.1"/>
    <property type="molecule type" value="Genomic_DNA"/>
</dbReference>
<evidence type="ECO:0000313" key="1">
    <source>
        <dbReference type="EMBL" id="AUT74532.1"/>
    </source>
</evidence>
<evidence type="ECO:0000313" key="4">
    <source>
        <dbReference type="Proteomes" id="UP000236649"/>
    </source>
</evidence>
<dbReference type="EMBL" id="CP026107">
    <property type="protein sequence ID" value="AUT74532.1"/>
    <property type="molecule type" value="Genomic_DNA"/>
</dbReference>
<keyword evidence="3" id="KW-1185">Reference proteome</keyword>
<reference evidence="1 4" key="2">
    <citation type="submission" date="2018-01" db="EMBL/GenBank/DDBJ databases">
        <title>Species boundaries and ecological features among Paraburkholderia terrae DSMZ17804T, P. hospita DSMZ17164T and P. caribensis DSMZ13236T.</title>
        <authorList>
            <person name="Pratama A.A."/>
        </authorList>
    </citation>
    <scope>NUCLEOTIDE SEQUENCE [LARGE SCALE GENOMIC DNA]</scope>
    <source>
        <strain evidence="1 4">DSM 17164</strain>
    </source>
</reference>
<reference evidence="2 3" key="1">
    <citation type="journal article" date="2012" name="J. Bacteriol.">
        <title>Draft Genome Sequence of the Soil Bacterium Burkholderia terrae Strain BS001, Which Interacts with Fungal Surface Structures.</title>
        <authorList>
            <person name="Nazir R."/>
            <person name="Hansen M.A."/>
            <person name="Sorensen S."/>
            <person name="van Elsas J.D."/>
        </authorList>
    </citation>
    <scope>NUCLEOTIDE SEQUENCE [LARGE SCALE GENOMIC DNA]</scope>
    <source>
        <strain evidence="2 3">BS001</strain>
    </source>
</reference>
<evidence type="ECO:0000313" key="2">
    <source>
        <dbReference type="EMBL" id="EIN01629.1"/>
    </source>
</evidence>
<dbReference type="AlphaFoldDB" id="A0AAN1JIG4"/>
<name>A0AAN1JIG4_9BURK</name>